<protein>
    <submittedName>
        <fullName evidence="1">Uncharacterized protein</fullName>
    </submittedName>
</protein>
<dbReference type="InterPro" id="IPR012340">
    <property type="entry name" value="NA-bd_OB-fold"/>
</dbReference>
<dbReference type="SUPFAM" id="SSF50249">
    <property type="entry name" value="Nucleic acid-binding proteins"/>
    <property type="match status" value="1"/>
</dbReference>
<organism evidence="1 2">
    <name type="scientific">Castilleja foliolosa</name>
    <dbReference type="NCBI Taxonomy" id="1961234"/>
    <lineage>
        <taxon>Eukaryota</taxon>
        <taxon>Viridiplantae</taxon>
        <taxon>Streptophyta</taxon>
        <taxon>Embryophyta</taxon>
        <taxon>Tracheophyta</taxon>
        <taxon>Spermatophyta</taxon>
        <taxon>Magnoliopsida</taxon>
        <taxon>eudicotyledons</taxon>
        <taxon>Gunneridae</taxon>
        <taxon>Pentapetalae</taxon>
        <taxon>asterids</taxon>
        <taxon>lamiids</taxon>
        <taxon>Lamiales</taxon>
        <taxon>Orobanchaceae</taxon>
        <taxon>Pedicularideae</taxon>
        <taxon>Castillejinae</taxon>
        <taxon>Castilleja</taxon>
    </lineage>
</organism>
<evidence type="ECO:0000313" key="1">
    <source>
        <dbReference type="EMBL" id="KAL3652690.1"/>
    </source>
</evidence>
<dbReference type="Gene3D" id="2.40.50.140">
    <property type="entry name" value="Nucleic acid-binding proteins"/>
    <property type="match status" value="1"/>
</dbReference>
<proteinExistence type="predicted"/>
<dbReference type="Proteomes" id="UP001632038">
    <property type="component" value="Unassembled WGS sequence"/>
</dbReference>
<gene>
    <name evidence="1" type="ORF">CASFOL_002371</name>
</gene>
<reference evidence="2" key="1">
    <citation type="journal article" date="2024" name="IScience">
        <title>Strigolactones Initiate the Formation of Haustorium-like Structures in Castilleja.</title>
        <authorList>
            <person name="Buerger M."/>
            <person name="Peterson D."/>
            <person name="Chory J."/>
        </authorList>
    </citation>
    <scope>NUCLEOTIDE SEQUENCE [LARGE SCALE GENOMIC DNA]</scope>
</reference>
<keyword evidence="2" id="KW-1185">Reference proteome</keyword>
<name>A0ABD3EHU4_9LAMI</name>
<evidence type="ECO:0000313" key="2">
    <source>
        <dbReference type="Proteomes" id="UP001632038"/>
    </source>
</evidence>
<dbReference type="AlphaFoldDB" id="A0ABD3EHU4"/>
<dbReference type="Pfam" id="PF24904">
    <property type="entry name" value="RVE6"/>
    <property type="match status" value="1"/>
</dbReference>
<comment type="caution">
    <text evidence="1">The sequence shown here is derived from an EMBL/GenBank/DDBJ whole genome shotgun (WGS) entry which is preliminary data.</text>
</comment>
<accession>A0ABD3EHU4</accession>
<sequence length="136" mass="15615">MSGFGGFIKSTTKICIPDFAEVYGFIGSVFDPDSKDHVHKLKEMDPINFETVTPRNFICEAKITQIHEDRGWYYVLCSKCSNKLYPEQDTDRLIFVCKDDDNITPNFRYCPALTPPSQTKQDLPTRFSLTIACRKC</sequence>
<dbReference type="EMBL" id="JAVIJP010000005">
    <property type="protein sequence ID" value="KAL3652690.1"/>
    <property type="molecule type" value="Genomic_DNA"/>
</dbReference>